<sequence>MGSNETLPDNFGKGGWKICFKIEPPATLGNGMLKISFHSDYNRKPHPDDIVEETIKDMWKRRKEVNPKMWNALKFRVDSYSTFHAQGASVVKLNLGLTDYASYQGSGSLASPLTFFQSPEEGAPERHLPLSLGNAGIVLTSDNFIILLERSEQVGEGVGRWVLPGGHPEPSHVNIPDSYLTQSYEGTRDMCLTIERELYNSILMEITEEVGLRSSELFTLQLLGMVQRERDKRPVLVGHTRTTLSKSEMEARFCCQRIHTEACRILFCDIRQVETFFQENEQIMPEHRGALQLYFESSVCQQDWKLCKE</sequence>
<dbReference type="Proteomes" id="UP000030680">
    <property type="component" value="Unassembled WGS sequence"/>
</dbReference>
<dbReference type="InterPro" id="IPR055295">
    <property type="entry name" value="NUDT22/NUDT9-like"/>
</dbReference>
<evidence type="ECO:0000313" key="7">
    <source>
        <dbReference type="Proteomes" id="UP000030680"/>
    </source>
</evidence>
<keyword evidence="3 6" id="KW-0378">Hydrolase</keyword>
<dbReference type="RefSeq" id="XP_005706864.1">
    <property type="nucleotide sequence ID" value="XM_005706807.1"/>
</dbReference>
<accession>M2Y3G2</accession>
<dbReference type="AlphaFoldDB" id="M2Y3G2"/>
<feature type="domain" description="Nudix hydrolase" evidence="5">
    <location>
        <begin position="129"/>
        <end position="309"/>
    </location>
</feature>
<dbReference type="Gramene" id="EME30344">
    <property type="protein sequence ID" value="EME30344"/>
    <property type="gene ID" value="Gasu_22530"/>
</dbReference>
<protein>
    <submittedName>
        <fullName evidence="6">Nudix hydrolase-like protein</fullName>
    </submittedName>
</protein>
<dbReference type="PANTHER" id="PTHR31835">
    <property type="entry name" value="URIDINE DIPHOSPHATE GLUCOSE PYROPHOSPHATASE"/>
    <property type="match status" value="1"/>
</dbReference>
<dbReference type="OMA" id="LCTDDGQ"/>
<dbReference type="PROSITE" id="PS51462">
    <property type="entry name" value="NUDIX"/>
    <property type="match status" value="1"/>
</dbReference>
<comment type="cofactor">
    <cofactor evidence="1">
        <name>Mg(2+)</name>
        <dbReference type="ChEBI" id="CHEBI:18420"/>
    </cofactor>
</comment>
<dbReference type="STRING" id="130081.M2Y3G2"/>
<dbReference type="GO" id="GO:0052751">
    <property type="term" value="F:GDP-mannose hydrolase activity"/>
    <property type="evidence" value="ECO:0007669"/>
    <property type="project" value="TreeGrafter"/>
</dbReference>
<keyword evidence="2" id="KW-0479">Metal-binding</keyword>
<dbReference type="SUPFAM" id="SSF55811">
    <property type="entry name" value="Nudix"/>
    <property type="match status" value="1"/>
</dbReference>
<dbReference type="Gene3D" id="3.90.79.10">
    <property type="entry name" value="Nucleoside Triphosphate Pyrophosphohydrolase"/>
    <property type="match status" value="1"/>
</dbReference>
<dbReference type="OrthoDB" id="242473at2759"/>
<dbReference type="InterPro" id="IPR015797">
    <property type="entry name" value="NUDIX_hydrolase-like_dom_sf"/>
</dbReference>
<evidence type="ECO:0000256" key="1">
    <source>
        <dbReference type="ARBA" id="ARBA00001946"/>
    </source>
</evidence>
<gene>
    <name evidence="6" type="ORF">Gasu_22530</name>
</gene>
<keyword evidence="4" id="KW-0460">Magnesium</keyword>
<dbReference type="eggNOG" id="ENOG502QRSW">
    <property type="taxonomic scope" value="Eukaryota"/>
</dbReference>
<proteinExistence type="predicted"/>
<dbReference type="GeneID" id="17089078"/>
<dbReference type="InterPro" id="IPR000086">
    <property type="entry name" value="NUDIX_hydrolase_dom"/>
</dbReference>
<evidence type="ECO:0000256" key="2">
    <source>
        <dbReference type="ARBA" id="ARBA00022723"/>
    </source>
</evidence>
<dbReference type="KEGG" id="gsl:Gasu_22530"/>
<name>M2Y3G2_GALSU</name>
<evidence type="ECO:0000256" key="3">
    <source>
        <dbReference type="ARBA" id="ARBA00022801"/>
    </source>
</evidence>
<evidence type="ECO:0000256" key="4">
    <source>
        <dbReference type="ARBA" id="ARBA00022842"/>
    </source>
</evidence>
<dbReference type="PANTHER" id="PTHR31835:SF1">
    <property type="entry name" value="URIDINE DIPHOSPHATE GLUCOSE PYROPHOSPHATASE NUDT22"/>
    <property type="match status" value="1"/>
</dbReference>
<reference evidence="7" key="1">
    <citation type="journal article" date="2013" name="Science">
        <title>Gene transfer from bacteria and archaea facilitated evolution of an extremophilic eukaryote.</title>
        <authorList>
            <person name="Schonknecht G."/>
            <person name="Chen W.H."/>
            <person name="Ternes C.M."/>
            <person name="Barbier G.G."/>
            <person name="Shrestha R.P."/>
            <person name="Stanke M."/>
            <person name="Brautigam A."/>
            <person name="Baker B.J."/>
            <person name="Banfield J.F."/>
            <person name="Garavito R.M."/>
            <person name="Carr K."/>
            <person name="Wilkerson C."/>
            <person name="Rensing S.A."/>
            <person name="Gagneul D."/>
            <person name="Dickenson N.E."/>
            <person name="Oesterhelt C."/>
            <person name="Lercher M.J."/>
            <person name="Weber A.P."/>
        </authorList>
    </citation>
    <scope>NUCLEOTIDE SEQUENCE [LARGE SCALE GENOMIC DNA]</scope>
    <source>
        <strain evidence="7">074W</strain>
    </source>
</reference>
<evidence type="ECO:0000313" key="6">
    <source>
        <dbReference type="EMBL" id="EME30344.1"/>
    </source>
</evidence>
<dbReference type="EMBL" id="KB454500">
    <property type="protein sequence ID" value="EME30344.1"/>
    <property type="molecule type" value="Genomic_DNA"/>
</dbReference>
<keyword evidence="7" id="KW-1185">Reference proteome</keyword>
<evidence type="ECO:0000259" key="5">
    <source>
        <dbReference type="PROSITE" id="PS51462"/>
    </source>
</evidence>
<dbReference type="GO" id="GO:0046872">
    <property type="term" value="F:metal ion binding"/>
    <property type="evidence" value="ECO:0007669"/>
    <property type="project" value="UniProtKB-KW"/>
</dbReference>
<organism evidence="6 7">
    <name type="scientific">Galdieria sulphuraria</name>
    <name type="common">Red alga</name>
    <dbReference type="NCBI Taxonomy" id="130081"/>
    <lineage>
        <taxon>Eukaryota</taxon>
        <taxon>Rhodophyta</taxon>
        <taxon>Bangiophyceae</taxon>
        <taxon>Galdieriales</taxon>
        <taxon>Galdieriaceae</taxon>
        <taxon>Galdieria</taxon>
    </lineage>
</organism>